<feature type="non-terminal residue" evidence="1">
    <location>
        <position position="260"/>
    </location>
</feature>
<sequence length="260" mass="29574">MPSNDPCLGHVLLRPSDQQTLTVWSPEVGNVYDFRNLSNLMDYDSIYKAELSKEPQSNETEKEQEIDGFRLRKLGHRVRDEQLIVSICAKSASTSNNVETHQQKIMPSNYKPLTGEIGILVATPSDHSVFAKDLPYRVWSPTYGTLDVHYRAKRAVAFIPVGSFVNFSTNKNYIHHLILLNQFKLSASKYIDLPYSFAKILLECPIPKGAASLPKDHIFTTSFSQHTFSMTLQFPLSRLLEQLNKQELTFHDIEEKTIGV</sequence>
<dbReference type="Proteomes" id="UP000218231">
    <property type="component" value="Unassembled WGS sequence"/>
</dbReference>
<gene>
    <name evidence="1" type="ORF">WR25_12255</name>
</gene>
<comment type="caution">
    <text evidence="1">The sequence shown here is derived from an EMBL/GenBank/DDBJ whole genome shotgun (WGS) entry which is preliminary data.</text>
</comment>
<dbReference type="AlphaFoldDB" id="A0A2A2LE70"/>
<evidence type="ECO:0000313" key="2">
    <source>
        <dbReference type="Proteomes" id="UP000218231"/>
    </source>
</evidence>
<name>A0A2A2LE70_9BILA</name>
<proteinExistence type="predicted"/>
<keyword evidence="2" id="KW-1185">Reference proteome</keyword>
<organism evidence="1 2">
    <name type="scientific">Diploscapter pachys</name>
    <dbReference type="NCBI Taxonomy" id="2018661"/>
    <lineage>
        <taxon>Eukaryota</taxon>
        <taxon>Metazoa</taxon>
        <taxon>Ecdysozoa</taxon>
        <taxon>Nematoda</taxon>
        <taxon>Chromadorea</taxon>
        <taxon>Rhabditida</taxon>
        <taxon>Rhabditina</taxon>
        <taxon>Rhabditomorpha</taxon>
        <taxon>Rhabditoidea</taxon>
        <taxon>Rhabditidae</taxon>
        <taxon>Diploscapter</taxon>
    </lineage>
</organism>
<protein>
    <submittedName>
        <fullName evidence="1">Uncharacterized protein</fullName>
    </submittedName>
</protein>
<accession>A0A2A2LE70</accession>
<dbReference type="EMBL" id="LIAE01006841">
    <property type="protein sequence ID" value="PAV84526.1"/>
    <property type="molecule type" value="Genomic_DNA"/>
</dbReference>
<reference evidence="1 2" key="1">
    <citation type="journal article" date="2017" name="Curr. Biol.">
        <title>Genome architecture and evolution of a unichromosomal asexual nematode.</title>
        <authorList>
            <person name="Fradin H."/>
            <person name="Zegar C."/>
            <person name="Gutwein M."/>
            <person name="Lucas J."/>
            <person name="Kovtun M."/>
            <person name="Corcoran D."/>
            <person name="Baugh L.R."/>
            <person name="Kiontke K."/>
            <person name="Gunsalus K."/>
            <person name="Fitch D.H."/>
            <person name="Piano F."/>
        </authorList>
    </citation>
    <scope>NUCLEOTIDE SEQUENCE [LARGE SCALE GENOMIC DNA]</scope>
    <source>
        <strain evidence="1">PF1309</strain>
    </source>
</reference>
<evidence type="ECO:0000313" key="1">
    <source>
        <dbReference type="EMBL" id="PAV84526.1"/>
    </source>
</evidence>